<name>A0A9D4T5P1_RHISA</name>
<feature type="chain" id="PRO_5039711059" description="Secreted protein" evidence="1">
    <location>
        <begin position="21"/>
        <end position="240"/>
    </location>
</feature>
<evidence type="ECO:0000256" key="1">
    <source>
        <dbReference type="SAM" id="SignalP"/>
    </source>
</evidence>
<reference evidence="2" key="2">
    <citation type="submission" date="2021-09" db="EMBL/GenBank/DDBJ databases">
        <authorList>
            <person name="Jia N."/>
            <person name="Wang J."/>
            <person name="Shi W."/>
            <person name="Du L."/>
            <person name="Sun Y."/>
            <person name="Zhan W."/>
            <person name="Jiang J."/>
            <person name="Wang Q."/>
            <person name="Zhang B."/>
            <person name="Ji P."/>
            <person name="Sakyi L.B."/>
            <person name="Cui X."/>
            <person name="Yuan T."/>
            <person name="Jiang B."/>
            <person name="Yang W."/>
            <person name="Lam T.T.-Y."/>
            <person name="Chang Q."/>
            <person name="Ding S."/>
            <person name="Wang X."/>
            <person name="Zhu J."/>
            <person name="Ruan X."/>
            <person name="Zhao L."/>
            <person name="Wei J."/>
            <person name="Que T."/>
            <person name="Du C."/>
            <person name="Cheng J."/>
            <person name="Dai P."/>
            <person name="Han X."/>
            <person name="Huang E."/>
            <person name="Gao Y."/>
            <person name="Liu J."/>
            <person name="Shao H."/>
            <person name="Ye R."/>
            <person name="Li L."/>
            <person name="Wei W."/>
            <person name="Wang X."/>
            <person name="Wang C."/>
            <person name="Huo Q."/>
            <person name="Li W."/>
            <person name="Guo W."/>
            <person name="Chen H."/>
            <person name="Chen S."/>
            <person name="Zhou L."/>
            <person name="Zhou L."/>
            <person name="Ni X."/>
            <person name="Tian J."/>
            <person name="Zhou Y."/>
            <person name="Sheng Y."/>
            <person name="Liu T."/>
            <person name="Pan Y."/>
            <person name="Xia L."/>
            <person name="Li J."/>
            <person name="Zhao F."/>
            <person name="Cao W."/>
        </authorList>
    </citation>
    <scope>NUCLEOTIDE SEQUENCE</scope>
    <source>
        <strain evidence="2">Rsan-2018</strain>
        <tissue evidence="2">Larvae</tissue>
    </source>
</reference>
<gene>
    <name evidence="2" type="ORF">HPB52_011538</name>
</gene>
<proteinExistence type="predicted"/>
<dbReference type="EMBL" id="JABSTV010001247">
    <property type="protein sequence ID" value="KAH7972375.1"/>
    <property type="molecule type" value="Genomic_DNA"/>
</dbReference>
<keyword evidence="3" id="KW-1185">Reference proteome</keyword>
<sequence>MVLQSCVFALVLLVASPIGAHRTKLKDGCTMDALKECGDDYIPYSKGGLLRMPNVEFAEGCRVVKEQIACSLQFMKNCTQGASQAASLVVLQALEENIEDVCAVGSKAHKKYQKSVKCMELVGQGMHGCMAHFHDLMERAVVKAPVKDVIHQSCCIYNDLVGCWSKTLAPCERVRAKEFALGILDDIFGEVVHLVCGRYIKSTDACKELPPLPKLEEGDQRLSTYIELVMEAAATYGRRN</sequence>
<reference evidence="2" key="1">
    <citation type="journal article" date="2020" name="Cell">
        <title>Large-Scale Comparative Analyses of Tick Genomes Elucidate Their Genetic Diversity and Vector Capacities.</title>
        <authorList>
            <consortium name="Tick Genome and Microbiome Consortium (TIGMIC)"/>
            <person name="Jia N."/>
            <person name="Wang J."/>
            <person name="Shi W."/>
            <person name="Du L."/>
            <person name="Sun Y."/>
            <person name="Zhan W."/>
            <person name="Jiang J.F."/>
            <person name="Wang Q."/>
            <person name="Zhang B."/>
            <person name="Ji P."/>
            <person name="Bell-Sakyi L."/>
            <person name="Cui X.M."/>
            <person name="Yuan T.T."/>
            <person name="Jiang B.G."/>
            <person name="Yang W.F."/>
            <person name="Lam T.T."/>
            <person name="Chang Q.C."/>
            <person name="Ding S.J."/>
            <person name="Wang X.J."/>
            <person name="Zhu J.G."/>
            <person name="Ruan X.D."/>
            <person name="Zhao L."/>
            <person name="Wei J.T."/>
            <person name="Ye R.Z."/>
            <person name="Que T.C."/>
            <person name="Du C.H."/>
            <person name="Zhou Y.H."/>
            <person name="Cheng J.X."/>
            <person name="Dai P.F."/>
            <person name="Guo W.B."/>
            <person name="Han X.H."/>
            <person name="Huang E.J."/>
            <person name="Li L.F."/>
            <person name="Wei W."/>
            <person name="Gao Y.C."/>
            <person name="Liu J.Z."/>
            <person name="Shao H.Z."/>
            <person name="Wang X."/>
            <person name="Wang C.C."/>
            <person name="Yang T.C."/>
            <person name="Huo Q.B."/>
            <person name="Li W."/>
            <person name="Chen H.Y."/>
            <person name="Chen S.E."/>
            <person name="Zhou L.G."/>
            <person name="Ni X.B."/>
            <person name="Tian J.H."/>
            <person name="Sheng Y."/>
            <person name="Liu T."/>
            <person name="Pan Y.S."/>
            <person name="Xia L.Y."/>
            <person name="Li J."/>
            <person name="Zhao F."/>
            <person name="Cao W.C."/>
        </authorList>
    </citation>
    <scope>NUCLEOTIDE SEQUENCE</scope>
    <source>
        <strain evidence="2">Rsan-2018</strain>
    </source>
</reference>
<keyword evidence="1" id="KW-0732">Signal</keyword>
<dbReference type="VEuPathDB" id="VectorBase:RSAN_034335"/>
<evidence type="ECO:0000313" key="2">
    <source>
        <dbReference type="EMBL" id="KAH7972375.1"/>
    </source>
</evidence>
<dbReference type="PANTHER" id="PTHR33964:SF1">
    <property type="entry name" value="RE45066P"/>
    <property type="match status" value="1"/>
</dbReference>
<organism evidence="2 3">
    <name type="scientific">Rhipicephalus sanguineus</name>
    <name type="common">Brown dog tick</name>
    <name type="synonym">Ixodes sanguineus</name>
    <dbReference type="NCBI Taxonomy" id="34632"/>
    <lineage>
        <taxon>Eukaryota</taxon>
        <taxon>Metazoa</taxon>
        <taxon>Ecdysozoa</taxon>
        <taxon>Arthropoda</taxon>
        <taxon>Chelicerata</taxon>
        <taxon>Arachnida</taxon>
        <taxon>Acari</taxon>
        <taxon>Parasitiformes</taxon>
        <taxon>Ixodida</taxon>
        <taxon>Ixodoidea</taxon>
        <taxon>Ixodidae</taxon>
        <taxon>Rhipicephalinae</taxon>
        <taxon>Rhipicephalus</taxon>
        <taxon>Rhipicephalus</taxon>
    </lineage>
</organism>
<dbReference type="PANTHER" id="PTHR33964">
    <property type="entry name" value="RE45066P-RELATED"/>
    <property type="match status" value="1"/>
</dbReference>
<accession>A0A9D4T5P1</accession>
<evidence type="ECO:0008006" key="4">
    <source>
        <dbReference type="Google" id="ProtNLM"/>
    </source>
</evidence>
<feature type="signal peptide" evidence="1">
    <location>
        <begin position="1"/>
        <end position="20"/>
    </location>
</feature>
<protein>
    <recommendedName>
        <fullName evidence="4">Secreted protein</fullName>
    </recommendedName>
</protein>
<dbReference type="AlphaFoldDB" id="A0A9D4T5P1"/>
<dbReference type="Proteomes" id="UP000821837">
    <property type="component" value="Chromosome 11"/>
</dbReference>
<comment type="caution">
    <text evidence="2">The sequence shown here is derived from an EMBL/GenBank/DDBJ whole genome shotgun (WGS) entry which is preliminary data.</text>
</comment>
<evidence type="ECO:0000313" key="3">
    <source>
        <dbReference type="Proteomes" id="UP000821837"/>
    </source>
</evidence>